<evidence type="ECO:0008006" key="4">
    <source>
        <dbReference type="Google" id="ProtNLM"/>
    </source>
</evidence>
<dbReference type="eggNOG" id="COG2353">
    <property type="taxonomic scope" value="Bacteria"/>
</dbReference>
<organism evidence="2 3">
    <name type="scientific">Fulvivirga imtechensis AK7</name>
    <dbReference type="NCBI Taxonomy" id="1237149"/>
    <lineage>
        <taxon>Bacteria</taxon>
        <taxon>Pseudomonadati</taxon>
        <taxon>Bacteroidota</taxon>
        <taxon>Cytophagia</taxon>
        <taxon>Cytophagales</taxon>
        <taxon>Fulvivirgaceae</taxon>
        <taxon>Fulvivirga</taxon>
    </lineage>
</organism>
<sequence length="936" mass="99141">MDVINKKLWLILLFMIVSPTVFAQDIIWQEDFSTYPNGTTAGSDINLPAGNDWTIDQHGGGIFSVQGAEFQASGLSTEAVWTSEIIDISVSNYARLSIDANWIITAFFNNSDYIRMYYRLDGGPEELFFEQESGFFTVGGSATASRVLSGNSLQIVIRVSTDDFIYFDNVTLATVPVLYSRRNGPWNNGTVWSADDFSGEQDACSCTPTGSEVVVIGDGDQVVINTDATAAAVVIHNTGILRWTGNASLNIASGFVDIQSGGTISNNGNVANMRFNNPLSAHLHNSGSYTMTNLVLPTAGARLELTGNSAITVLNDIDFEQRNTVLVNNSAAGLTANRILFDNDNSTLINNGVISLNGNIEAGAGDDDNIITNTAGGTLTFSNISLNNANLTISNSGVINQTGNFINGSIDTGSRFNNLHGGVWNWSHTGGGHDTSVNAILNCSDGTNTFNYNGAGPQNIIPVNYSNLTVSGSDAKSAQTELDVNGDLYITGSSQLNPGANNIRLAGNWTNNSDNANPFNEGTGTVIFDGITDQTIATTGEESFGGLAIIKGGGRVLLSSDVRVAGTLTLNSGNIDVGGSNMIIAATGRISGGAVSSFIVVNNGHLTQSNIGSGGRTGPILFPVGVSSSSYTPLTFDNSTGVADNFSVTLCDKINSGGDCGTAGIAADAVGRMWFIEEETIGGSDATLTLQWSASDELPGFDRADVNLLHHDGSHWEVMYNGPSAGSGPYTATASGITSFSPFGVESAASAPLPVDLIYFKAELTGDQVNLSWSTALEINNDFFTIERTTDLKNFEVVATIQGMGNADVKNNYTATDFSPVEGTSYYILKQTDFDGTSRYFDLVGVNYNITDQQQKIALFPVPANGEYLNVRLTAFETGDLIQVEVYDLHGKTVHGQTAPPGAGTLQLVFQNKLSPGLYTLRVNSPHPVIESFTVK</sequence>
<keyword evidence="3" id="KW-1185">Reference proteome</keyword>
<name>L8JQ75_9BACT</name>
<dbReference type="STRING" id="1237149.C900_03130"/>
<dbReference type="RefSeq" id="WP_009580482.1">
    <property type="nucleotide sequence ID" value="NZ_AMZN01000046.1"/>
</dbReference>
<evidence type="ECO:0000313" key="2">
    <source>
        <dbReference type="EMBL" id="ELR71000.1"/>
    </source>
</evidence>
<reference evidence="2 3" key="1">
    <citation type="submission" date="2012-12" db="EMBL/GenBank/DDBJ databases">
        <title>Genome assembly of Fulvivirga imtechensis AK7.</title>
        <authorList>
            <person name="Nupur N."/>
            <person name="Khatri I."/>
            <person name="Kumar R."/>
            <person name="Subramanian S."/>
            <person name="Pinnaka A."/>
        </authorList>
    </citation>
    <scope>NUCLEOTIDE SEQUENCE [LARGE SCALE GENOMIC DNA]</scope>
    <source>
        <strain evidence="2 3">AK7</strain>
    </source>
</reference>
<dbReference type="EMBL" id="AMZN01000046">
    <property type="protein sequence ID" value="ELR71000.1"/>
    <property type="molecule type" value="Genomic_DNA"/>
</dbReference>
<evidence type="ECO:0000313" key="3">
    <source>
        <dbReference type="Proteomes" id="UP000011135"/>
    </source>
</evidence>
<feature type="signal peptide" evidence="1">
    <location>
        <begin position="1"/>
        <end position="23"/>
    </location>
</feature>
<proteinExistence type="predicted"/>
<gene>
    <name evidence="2" type="ORF">C900_03130</name>
</gene>
<accession>L8JQ75</accession>
<dbReference type="Proteomes" id="UP000011135">
    <property type="component" value="Unassembled WGS sequence"/>
</dbReference>
<feature type="chain" id="PRO_5003993372" description="Secretion system C-terminal sorting domain-containing protein" evidence="1">
    <location>
        <begin position="24"/>
        <end position="936"/>
    </location>
</feature>
<dbReference type="OrthoDB" id="863479at2"/>
<evidence type="ECO:0000256" key="1">
    <source>
        <dbReference type="SAM" id="SignalP"/>
    </source>
</evidence>
<dbReference type="AlphaFoldDB" id="L8JQ75"/>
<comment type="caution">
    <text evidence="2">The sequence shown here is derived from an EMBL/GenBank/DDBJ whole genome shotgun (WGS) entry which is preliminary data.</text>
</comment>
<keyword evidence="1" id="KW-0732">Signal</keyword>
<protein>
    <recommendedName>
        <fullName evidence="4">Secretion system C-terminal sorting domain-containing protein</fullName>
    </recommendedName>
</protein>